<evidence type="ECO:0000259" key="1">
    <source>
        <dbReference type="Pfam" id="PF14065"/>
    </source>
</evidence>
<proteinExistence type="predicted"/>
<name>A0ABU8D2P9_9GAMM</name>
<organism evidence="2 3">
    <name type="scientific">Lysobacter firmicutimachus</name>
    <dbReference type="NCBI Taxonomy" id="1792846"/>
    <lineage>
        <taxon>Bacteria</taxon>
        <taxon>Pseudomonadati</taxon>
        <taxon>Pseudomonadota</taxon>
        <taxon>Gammaproteobacteria</taxon>
        <taxon>Lysobacterales</taxon>
        <taxon>Lysobacteraceae</taxon>
        <taxon>Lysobacter</taxon>
    </lineage>
</organism>
<feature type="domain" description="Pvc16 N-terminal" evidence="1">
    <location>
        <begin position="8"/>
        <end position="189"/>
    </location>
</feature>
<evidence type="ECO:0000313" key="3">
    <source>
        <dbReference type="Proteomes" id="UP001387215"/>
    </source>
</evidence>
<dbReference type="Proteomes" id="UP001387215">
    <property type="component" value="Unassembled WGS sequence"/>
</dbReference>
<reference evidence="2 3" key="1">
    <citation type="submission" date="2024-02" db="EMBL/GenBank/DDBJ databases">
        <title>Lysobacter Genome Sequencing and Mining.</title>
        <authorList>
            <person name="Bierman J."/>
            <person name="Walker M.C."/>
        </authorList>
    </citation>
    <scope>NUCLEOTIDE SEQUENCE [LARGE SCALE GENOMIC DNA]</scope>
    <source>
        <strain evidence="2 3">PB6250</strain>
    </source>
</reference>
<dbReference type="RefSeq" id="WP_064749592.1">
    <property type="nucleotide sequence ID" value="NZ_JBANDL010000002.1"/>
</dbReference>
<dbReference type="InterPro" id="IPR025351">
    <property type="entry name" value="Pvc16_N"/>
</dbReference>
<evidence type="ECO:0000313" key="2">
    <source>
        <dbReference type="EMBL" id="MEI2455304.1"/>
    </source>
</evidence>
<dbReference type="Pfam" id="PF14065">
    <property type="entry name" value="Pvc16_N"/>
    <property type="match status" value="1"/>
</dbReference>
<accession>A0ABU8D2P9</accession>
<protein>
    <submittedName>
        <fullName evidence="2">DUF4255 domain-containing protein</fullName>
    </submittedName>
</protein>
<comment type="caution">
    <text evidence="2">The sequence shown here is derived from an EMBL/GenBank/DDBJ whole genome shotgun (WGS) entry which is preliminary data.</text>
</comment>
<gene>
    <name evidence="2" type="ORF">V2J18_11505</name>
</gene>
<keyword evidence="3" id="KW-1185">Reference proteome</keyword>
<dbReference type="EMBL" id="JBANDL010000002">
    <property type="protein sequence ID" value="MEI2455304.1"/>
    <property type="molecule type" value="Genomic_DNA"/>
</dbReference>
<sequence>MMVEAMTLLLKQLNDYVAQADGGAPGAPVQAVWGNVAQLERPEVASELENHIVLTLVNLEEERTLKNGRSFATVGPSDIAYRNRPVHLNLFVLFTANYRNYGTALRRLSQVLAFFQGKQKFTLANSPGALPQVPIAEFSLTMDLLSPTFEEVNHLWGFLGAKQVASVLYRGRLVAISDDRVLAGGGRIREIDVLSRDATQ</sequence>